<sequence length="105" mass="12077">MLRCKNKILSPPDQPAIPIINLFSFFPPSRFPLTGSAAGQPEEVAMEKPSVFWRHLHTWHQCFLFLPSFNLLRQMSLIFILGIKSQLQNANETLQTLRVQSTRRG</sequence>
<reference evidence="1" key="1">
    <citation type="submission" date="2017-07" db="EMBL/GenBank/DDBJ databases">
        <authorList>
            <person name="Mikheyev A."/>
            <person name="Grau M."/>
        </authorList>
    </citation>
    <scope>NUCLEOTIDE SEQUENCE</scope>
    <source>
        <tissue evidence="1">Venom_gland</tissue>
    </source>
</reference>
<protein>
    <submittedName>
        <fullName evidence="1">Uncharacterized protein</fullName>
    </submittedName>
</protein>
<evidence type="ECO:0000313" key="1">
    <source>
        <dbReference type="EMBL" id="LAA42098.1"/>
    </source>
</evidence>
<organism evidence="1">
    <name type="scientific">Micrurus corallinus</name>
    <name type="common">Brazilian coral snake</name>
    <dbReference type="NCBI Taxonomy" id="54390"/>
    <lineage>
        <taxon>Eukaryota</taxon>
        <taxon>Metazoa</taxon>
        <taxon>Chordata</taxon>
        <taxon>Craniata</taxon>
        <taxon>Vertebrata</taxon>
        <taxon>Euteleostomi</taxon>
        <taxon>Lepidosauria</taxon>
        <taxon>Squamata</taxon>
        <taxon>Bifurcata</taxon>
        <taxon>Unidentata</taxon>
        <taxon>Episquamata</taxon>
        <taxon>Toxicofera</taxon>
        <taxon>Serpentes</taxon>
        <taxon>Colubroidea</taxon>
        <taxon>Elapidae</taxon>
        <taxon>Elapinae</taxon>
        <taxon>Micrurus</taxon>
    </lineage>
</organism>
<reference evidence="1" key="2">
    <citation type="submission" date="2017-11" db="EMBL/GenBank/DDBJ databases">
        <title>Coralsnake Venomics: Analyses of Venom Gland Transcriptomes and Proteomes of Six Brazilian Taxa.</title>
        <authorList>
            <person name="Aird S.D."/>
            <person name="Jorge da Silva N."/>
            <person name="Qiu L."/>
            <person name="Villar-Briones A."/>
            <person name="Aparecida-Saddi V."/>
            <person name="Campos-Telles M.P."/>
            <person name="Grau M."/>
            <person name="Mikheyev A.S."/>
        </authorList>
    </citation>
    <scope>NUCLEOTIDE SEQUENCE</scope>
    <source>
        <tissue evidence="1">Venom_gland</tissue>
    </source>
</reference>
<dbReference type="AlphaFoldDB" id="A0A2D4F3P2"/>
<dbReference type="EMBL" id="IACJ01040319">
    <property type="protein sequence ID" value="LAA42098.1"/>
    <property type="molecule type" value="Transcribed_RNA"/>
</dbReference>
<accession>A0A2D4F3P2</accession>
<name>A0A2D4F3P2_MICCO</name>
<proteinExistence type="predicted"/>